<accession>A0ABU7TRI4</accession>
<comment type="caution">
    <text evidence="2">The sequence shown here is derived from an EMBL/GenBank/DDBJ whole genome shotgun (WGS) entry which is preliminary data.</text>
</comment>
<protein>
    <submittedName>
        <fullName evidence="2">Uncharacterized protein</fullName>
    </submittedName>
</protein>
<sequence length="153" mass="16764">MAEAASRRCLCLIASLISLLRRAALAAVRDSLRAGIRLAPVEGIALRGHSRHRPFGLWLGGDKLGLRRSSHNRRSIVWTGSKHGARATRFALDLSDEDVARLKRGRTVRMYGGGDTLVLRMKNGTIVVGRALHGMAGSYRLSRRGGLKDEEPE</sequence>
<reference evidence="2 3" key="1">
    <citation type="journal article" date="2012" name="Genet. Mol. Biol.">
        <title>Analysis of 16S rRNA and mxaF genes revealing insights into Methylobacterium niche-specific plant association.</title>
        <authorList>
            <person name="Dourado M.N."/>
            <person name="Andreote F.D."/>
            <person name="Dini-Andreote F."/>
            <person name="Conti R."/>
            <person name="Araujo J.M."/>
            <person name="Araujo W.L."/>
        </authorList>
    </citation>
    <scope>NUCLEOTIDE SEQUENCE [LARGE SCALE GENOMIC DNA]</scope>
    <source>
        <strain evidence="2 3">TC3-10</strain>
    </source>
</reference>
<proteinExistence type="predicted"/>
<evidence type="ECO:0000313" key="3">
    <source>
        <dbReference type="Proteomes" id="UP001355206"/>
    </source>
</evidence>
<evidence type="ECO:0000256" key="1">
    <source>
        <dbReference type="SAM" id="SignalP"/>
    </source>
</evidence>
<feature type="signal peptide" evidence="1">
    <location>
        <begin position="1"/>
        <end position="26"/>
    </location>
</feature>
<dbReference type="Proteomes" id="UP001355206">
    <property type="component" value="Unassembled WGS sequence"/>
</dbReference>
<name>A0ABU7TRI4_9HYPH</name>
<feature type="chain" id="PRO_5045058298" evidence="1">
    <location>
        <begin position="27"/>
        <end position="153"/>
    </location>
</feature>
<evidence type="ECO:0000313" key="2">
    <source>
        <dbReference type="EMBL" id="MEE7492277.1"/>
    </source>
</evidence>
<keyword evidence="1" id="KW-0732">Signal</keyword>
<dbReference type="EMBL" id="MLCA01000009">
    <property type="protein sequence ID" value="MEE7492277.1"/>
    <property type="molecule type" value="Genomic_DNA"/>
</dbReference>
<organism evidence="2 3">
    <name type="scientific">Methylobacterium oryzae</name>
    <dbReference type="NCBI Taxonomy" id="334852"/>
    <lineage>
        <taxon>Bacteria</taxon>
        <taxon>Pseudomonadati</taxon>
        <taxon>Pseudomonadota</taxon>
        <taxon>Alphaproteobacteria</taxon>
        <taxon>Hyphomicrobiales</taxon>
        <taxon>Methylobacteriaceae</taxon>
        <taxon>Methylobacterium</taxon>
    </lineage>
</organism>
<gene>
    <name evidence="2" type="ORF">MOTC310_18070</name>
</gene>
<keyword evidence="3" id="KW-1185">Reference proteome</keyword>